<reference evidence="1" key="1">
    <citation type="submission" date="2021-05" db="EMBL/GenBank/DDBJ databases">
        <authorList>
            <person name="Pan Q."/>
            <person name="Jouanno E."/>
            <person name="Zahm M."/>
            <person name="Klopp C."/>
            <person name="Cabau C."/>
            <person name="Louis A."/>
            <person name="Berthelot C."/>
            <person name="Parey E."/>
            <person name="Roest Crollius H."/>
            <person name="Montfort J."/>
            <person name="Robinson-Rechavi M."/>
            <person name="Bouchez O."/>
            <person name="Lampietro C."/>
            <person name="Lopez Roques C."/>
            <person name="Donnadieu C."/>
            <person name="Postlethwait J."/>
            <person name="Bobe J."/>
            <person name="Dillon D."/>
            <person name="Chandos A."/>
            <person name="von Hippel F."/>
            <person name="Guiguen Y."/>
        </authorList>
    </citation>
    <scope>NUCLEOTIDE SEQUENCE</scope>
    <source>
        <strain evidence="1">YG-Jan2019</strain>
    </source>
</reference>
<sequence>MENSTALKGAAPGISVDCIKAGRHSFIFVFVPVVYSCNFMVGVIGNSIVVAVIYRYMKLKTVANVFVLNLAISDLTFLVTLPMWATFTASGYQWLFGGFLCKASAGLVMFNLYSSVFFLTALSIDRYLAIVHPMRSRQCRTMVYAHITCVLVWLAALLLSLPTALTRDTMFITGHNITTCGILHPKLDYKSRPLLLTISLMKTILGFLVPFLIIITCYFLIGRALVGAQSVQGKESSRSRDDEVLRMLAAAIMAFFLCWMPHQAFRVYGELDENNNPDSALQGARASTGEGESDEEEEGGDITSVEFVEAETILDEDNGLEYQLPKHQRCACHLLNLISTADALKANGNPVYKRLSRSAFSKCSSLWSKSSRSTTAAEIIQDKCKLQLLRPNETRWNSLFFGIVRILKEQGAITAVCSALKIPMFTPVELAILAEYTKTMSPFAKALDVLQGEANVQMGWELQ</sequence>
<evidence type="ECO:0000313" key="1">
    <source>
        <dbReference type="EMBL" id="KAJ8010942.1"/>
    </source>
</evidence>
<gene>
    <name evidence="1" type="ORF">DPEC_G00080390</name>
</gene>
<evidence type="ECO:0000313" key="2">
    <source>
        <dbReference type="Proteomes" id="UP001157502"/>
    </source>
</evidence>
<comment type="caution">
    <text evidence="1">The sequence shown here is derived from an EMBL/GenBank/DDBJ whole genome shotgun (WGS) entry which is preliminary data.</text>
</comment>
<dbReference type="EMBL" id="CM055733">
    <property type="protein sequence ID" value="KAJ8010942.1"/>
    <property type="molecule type" value="Genomic_DNA"/>
</dbReference>
<proteinExistence type="predicted"/>
<protein>
    <submittedName>
        <fullName evidence="1">Uncharacterized protein</fullName>
    </submittedName>
</protein>
<dbReference type="Proteomes" id="UP001157502">
    <property type="component" value="Chromosome 6"/>
</dbReference>
<keyword evidence="2" id="KW-1185">Reference proteome</keyword>
<name>A0ACC2H512_DALPE</name>
<accession>A0ACC2H512</accession>
<organism evidence="1 2">
    <name type="scientific">Dallia pectoralis</name>
    <name type="common">Alaska blackfish</name>
    <dbReference type="NCBI Taxonomy" id="75939"/>
    <lineage>
        <taxon>Eukaryota</taxon>
        <taxon>Metazoa</taxon>
        <taxon>Chordata</taxon>
        <taxon>Craniata</taxon>
        <taxon>Vertebrata</taxon>
        <taxon>Euteleostomi</taxon>
        <taxon>Actinopterygii</taxon>
        <taxon>Neopterygii</taxon>
        <taxon>Teleostei</taxon>
        <taxon>Protacanthopterygii</taxon>
        <taxon>Esociformes</taxon>
        <taxon>Umbridae</taxon>
        <taxon>Dallia</taxon>
    </lineage>
</organism>